<evidence type="ECO:0000313" key="2">
    <source>
        <dbReference type="Proteomes" id="UP000626554"/>
    </source>
</evidence>
<name>A0ABX2Q1S0_9BACT</name>
<dbReference type="Proteomes" id="UP000626554">
    <property type="component" value="Unassembled WGS sequence"/>
</dbReference>
<protein>
    <submittedName>
        <fullName evidence="1">Uncharacterized protein</fullName>
    </submittedName>
</protein>
<proteinExistence type="predicted"/>
<accession>A0ABX2Q1S0</accession>
<dbReference type="EMBL" id="JABKAV010000012">
    <property type="protein sequence ID" value="NVO84474.1"/>
    <property type="molecule type" value="Genomic_DNA"/>
</dbReference>
<organism evidence="1 2">
    <name type="scientific">Hymenobacter terrestris</name>
    <dbReference type="NCBI Taxonomy" id="2748310"/>
    <lineage>
        <taxon>Bacteria</taxon>
        <taxon>Pseudomonadati</taxon>
        <taxon>Bacteroidota</taxon>
        <taxon>Cytophagia</taxon>
        <taxon>Cytophagales</taxon>
        <taxon>Hymenobacteraceae</taxon>
        <taxon>Hymenobacter</taxon>
    </lineage>
</organism>
<reference evidence="1 2" key="1">
    <citation type="submission" date="2020-05" db="EMBL/GenBank/DDBJ databases">
        <title>Hymenobacter terrestris sp. nov. and Hymenobacter lapidiphilus sp. nov., isolated from regoliths in Antarctica.</title>
        <authorList>
            <person name="Sedlacek I."/>
            <person name="Pantucek R."/>
            <person name="Zeman M."/>
            <person name="Holochova P."/>
            <person name="Kralova S."/>
            <person name="Stankova E."/>
            <person name="Sedo O."/>
            <person name="Micenkova L."/>
            <person name="Svec P."/>
            <person name="Gupta V."/>
            <person name="Sood U."/>
            <person name="Korpole U.S."/>
            <person name="Lal R."/>
        </authorList>
    </citation>
    <scope>NUCLEOTIDE SEQUENCE [LARGE SCALE GENOMIC DNA]</scope>
    <source>
        <strain evidence="1 2">P5252</strain>
    </source>
</reference>
<sequence length="73" mass="7512">MVSQSTRVAPAPVGAGTWAASLQGLSSQQRLAACAARLEELAAKPLLPPDLMEKFGPLLAACTALATPRTLQP</sequence>
<gene>
    <name evidence="1" type="ORF">HW556_06240</name>
</gene>
<evidence type="ECO:0000313" key="1">
    <source>
        <dbReference type="EMBL" id="NVO84474.1"/>
    </source>
</evidence>
<dbReference type="RefSeq" id="WP_176899024.1">
    <property type="nucleotide sequence ID" value="NZ_JABKAV010000012.1"/>
</dbReference>
<comment type="caution">
    <text evidence="1">The sequence shown here is derived from an EMBL/GenBank/DDBJ whole genome shotgun (WGS) entry which is preliminary data.</text>
</comment>
<keyword evidence="2" id="KW-1185">Reference proteome</keyword>